<accession>A0A226D077</accession>
<proteinExistence type="predicted"/>
<comment type="caution">
    <text evidence="2">The sequence shown here is derived from an EMBL/GenBank/DDBJ whole genome shotgun (WGS) entry which is preliminary data.</text>
</comment>
<keyword evidence="1" id="KW-0812">Transmembrane</keyword>
<dbReference type="Proteomes" id="UP000198287">
    <property type="component" value="Unassembled WGS sequence"/>
</dbReference>
<dbReference type="OrthoDB" id="4159526at2759"/>
<organism evidence="2 3">
    <name type="scientific">Folsomia candida</name>
    <name type="common">Springtail</name>
    <dbReference type="NCBI Taxonomy" id="158441"/>
    <lineage>
        <taxon>Eukaryota</taxon>
        <taxon>Metazoa</taxon>
        <taxon>Ecdysozoa</taxon>
        <taxon>Arthropoda</taxon>
        <taxon>Hexapoda</taxon>
        <taxon>Collembola</taxon>
        <taxon>Entomobryomorpha</taxon>
        <taxon>Isotomoidea</taxon>
        <taxon>Isotomidae</taxon>
        <taxon>Proisotominae</taxon>
        <taxon>Folsomia</taxon>
    </lineage>
</organism>
<protein>
    <submittedName>
        <fullName evidence="2">Uncharacterized protein</fullName>
    </submittedName>
</protein>
<dbReference type="AlphaFoldDB" id="A0A226D077"/>
<feature type="transmembrane region" description="Helical" evidence="1">
    <location>
        <begin position="197"/>
        <end position="224"/>
    </location>
</feature>
<dbReference type="EMBL" id="LNIX01000044">
    <property type="protein sequence ID" value="OXA38583.1"/>
    <property type="molecule type" value="Genomic_DNA"/>
</dbReference>
<keyword evidence="1" id="KW-1133">Transmembrane helix</keyword>
<feature type="transmembrane region" description="Helical" evidence="1">
    <location>
        <begin position="279"/>
        <end position="300"/>
    </location>
</feature>
<feature type="transmembrane region" description="Helical" evidence="1">
    <location>
        <begin position="306"/>
        <end position="327"/>
    </location>
</feature>
<name>A0A226D077_FOLCA</name>
<sequence length="804" mass="91203">MFLNRLENLVNLQIIFSNFLGLYKIRWIAGQSKWLKIAPSVGIKHRLIYSSRKFCFILYGLFLFVNNLRLSKTLGKSQLLRSSYWVLTFIGFSPIYLDPAVCAGMLNILLRFENTNGHHSARNKFPCTSILKLCKVWILQMCFTAVGIPICVTILKLLDPCMVPMLRSIFMSSEESKECHLGNFEIVVFLDFIEFVVWYWFAANAAFLVGTTYGTILTTILAYVQILNGKIDETTNICRSTQIRSQSGHQIDLQLRLYSQVKFIESIYNGHFQSFHLQFFYTAGCLAVILGSYITISFGNEISEQIAFLVYPLIALDALGMILFICYSSGKANQDSKILIRNWLKNDRISKGRRNIYFKRIKACSPIKIRTDVTPTLGRKWAVCRHELPNNSTFCDGFDTKMTRLMTRIYQGLGAMQFSAIRLQELSYESGFSPSYPTDDVRKHIDELEMGVYHLRDKIRDINPASPLGRLRAAMAITQTEIAVFNTVLDKVVKQAADVLQPDIDQLTVSLDTFAANLFSLKLGLADIENALEKGQIVDIVAAILDGSLDEAVSRYEHGVFKGENASTVISTIVTLGYPEILKRTDYFLNFLTFLSQLSNNQYKLWGYQELYHAALANGQFNNAAQPFILAYKISKLYSTSAHTDFNVAAEANDFLTNVIHPVIMRVVSNSEFQWDRYTMKLDEVNCVDGGLRLEDKYHMFDYDFGGMHARSLALGCAFAATYPYTDRSMCFFLLRGNTLYTYYSGSEHPVQSWKDANMALLTVVAKCDFHDCSKSMPAIVSGVSYQIFGGRMTCVCPKIVHNY</sequence>
<reference evidence="2 3" key="1">
    <citation type="submission" date="2015-12" db="EMBL/GenBank/DDBJ databases">
        <title>The genome of Folsomia candida.</title>
        <authorList>
            <person name="Faddeeva A."/>
            <person name="Derks M.F."/>
            <person name="Anvar Y."/>
            <person name="Smit S."/>
            <person name="Van Straalen N."/>
            <person name="Roelofs D."/>
        </authorList>
    </citation>
    <scope>NUCLEOTIDE SEQUENCE [LARGE SCALE GENOMIC DNA]</scope>
    <source>
        <strain evidence="2 3">VU population</strain>
        <tissue evidence="2">Whole body</tissue>
    </source>
</reference>
<feature type="transmembrane region" description="Helical" evidence="1">
    <location>
        <begin position="85"/>
        <end position="112"/>
    </location>
</feature>
<keyword evidence="1" id="KW-0472">Membrane</keyword>
<gene>
    <name evidence="2" type="ORF">Fcan01_26577</name>
</gene>
<feature type="transmembrane region" description="Helical" evidence="1">
    <location>
        <begin position="133"/>
        <end position="158"/>
    </location>
</feature>
<evidence type="ECO:0000313" key="3">
    <source>
        <dbReference type="Proteomes" id="UP000198287"/>
    </source>
</evidence>
<evidence type="ECO:0000256" key="1">
    <source>
        <dbReference type="SAM" id="Phobius"/>
    </source>
</evidence>
<evidence type="ECO:0000313" key="2">
    <source>
        <dbReference type="EMBL" id="OXA38583.1"/>
    </source>
</evidence>
<keyword evidence="3" id="KW-1185">Reference proteome</keyword>
<feature type="transmembrane region" description="Helical" evidence="1">
    <location>
        <begin position="6"/>
        <end position="25"/>
    </location>
</feature>
<feature type="transmembrane region" description="Helical" evidence="1">
    <location>
        <begin position="46"/>
        <end position="65"/>
    </location>
</feature>